<gene>
    <name evidence="1" type="ORF">RFH47_05730</name>
</gene>
<name>A0AAW8J7Y1_9GAMM</name>
<dbReference type="PROSITE" id="PS51257">
    <property type="entry name" value="PROKAR_LIPOPROTEIN"/>
    <property type="match status" value="1"/>
</dbReference>
<protein>
    <submittedName>
        <fullName evidence="1">Uncharacterized protein</fullName>
    </submittedName>
</protein>
<dbReference type="AlphaFoldDB" id="A0AAW8J7Y1"/>
<sequence length="171" mass="19750">MLRNTHIMSIGLSSIMLLLGACSPKTNNQENSQQTASATLTTEQQITQNVRKFSSTPQDAHDIALIKNYKDKFQTMSIEFEKDLARLKQDGYLTTDMEKDRHRDQALSAMNMLKALELDTEQGRYIQGLYYQYWETQYQHYETNSTAPVNTPANELSQAEAQLNYWQSMQH</sequence>
<comment type="caution">
    <text evidence="1">The sequence shown here is derived from an EMBL/GenBank/DDBJ whole genome shotgun (WGS) entry which is preliminary data.</text>
</comment>
<evidence type="ECO:0000313" key="1">
    <source>
        <dbReference type="EMBL" id="MDQ8935222.1"/>
    </source>
</evidence>
<accession>A0AAW8J7Y1</accession>
<evidence type="ECO:0000313" key="2">
    <source>
        <dbReference type="Proteomes" id="UP001243844"/>
    </source>
</evidence>
<dbReference type="RefSeq" id="WP_308974859.1">
    <property type="nucleotide sequence ID" value="NZ_JAVIDL010000008.1"/>
</dbReference>
<dbReference type="Proteomes" id="UP001243844">
    <property type="component" value="Unassembled WGS sequence"/>
</dbReference>
<proteinExistence type="predicted"/>
<reference evidence="1" key="1">
    <citation type="submission" date="2023-08" db="EMBL/GenBank/DDBJ databases">
        <title>Emergence of clinically-relevant ST2 carbapenem-resistant Acinetobacter baumannii strains in hospital sewages in Zhejiang, East of China.</title>
        <authorList>
            <person name="Kaichao C."/>
            <person name="Zhang R."/>
        </authorList>
    </citation>
    <scope>NUCLEOTIDE SEQUENCE</scope>
    <source>
        <strain evidence="1">M-RB-37</strain>
    </source>
</reference>
<dbReference type="EMBL" id="JAVIDL010000008">
    <property type="protein sequence ID" value="MDQ8935222.1"/>
    <property type="molecule type" value="Genomic_DNA"/>
</dbReference>
<organism evidence="1 2">
    <name type="scientific">Acinetobacter rudis</name>
    <dbReference type="NCBI Taxonomy" id="632955"/>
    <lineage>
        <taxon>Bacteria</taxon>
        <taxon>Pseudomonadati</taxon>
        <taxon>Pseudomonadota</taxon>
        <taxon>Gammaproteobacteria</taxon>
        <taxon>Moraxellales</taxon>
        <taxon>Moraxellaceae</taxon>
        <taxon>Acinetobacter</taxon>
    </lineage>
</organism>